<dbReference type="STRING" id="123822.B0188_09580"/>
<organism evidence="2 3">
    <name type="scientific">[Haemophilus] felis</name>
    <dbReference type="NCBI Taxonomy" id="123822"/>
    <lineage>
        <taxon>Bacteria</taxon>
        <taxon>Pseudomonadati</taxon>
        <taxon>Pseudomonadota</taxon>
        <taxon>Gammaproteobacteria</taxon>
        <taxon>Pasteurellales</taxon>
        <taxon>Pasteurellaceae</taxon>
    </lineage>
</organism>
<comment type="caution">
    <text evidence="2">The sequence shown here is derived from an EMBL/GenBank/DDBJ whole genome shotgun (WGS) entry which is preliminary data.</text>
</comment>
<accession>A0A1T0AWA9</accession>
<proteinExistence type="predicted"/>
<evidence type="ECO:0000313" key="3">
    <source>
        <dbReference type="Proteomes" id="UP000190023"/>
    </source>
</evidence>
<keyword evidence="1" id="KW-0812">Transmembrane</keyword>
<keyword evidence="3" id="KW-1185">Reference proteome</keyword>
<keyword evidence="1" id="KW-1133">Transmembrane helix</keyword>
<dbReference type="AlphaFoldDB" id="A0A1T0AWA9"/>
<keyword evidence="1" id="KW-0472">Membrane</keyword>
<feature type="transmembrane region" description="Helical" evidence="1">
    <location>
        <begin position="50"/>
        <end position="68"/>
    </location>
</feature>
<dbReference type="EMBL" id="MUYB01000044">
    <property type="protein sequence ID" value="OOS01661.1"/>
    <property type="molecule type" value="Genomic_DNA"/>
</dbReference>
<evidence type="ECO:0000256" key="1">
    <source>
        <dbReference type="SAM" id="Phobius"/>
    </source>
</evidence>
<protein>
    <submittedName>
        <fullName evidence="2">Uncharacterized protein</fullName>
    </submittedName>
</protein>
<reference evidence="2 3" key="1">
    <citation type="submission" date="2017-02" db="EMBL/GenBank/DDBJ databases">
        <title>Draft genome sequence of Haemophilus felis CCUG 31170 type strain.</title>
        <authorList>
            <person name="Engstrom-Jakobsson H."/>
            <person name="Salva-Serra F."/>
            <person name="Thorell K."/>
            <person name="Gonzales-Siles L."/>
            <person name="Karlsson R."/>
            <person name="Boulund F."/>
            <person name="Engstrand L."/>
            <person name="Kristiansson E."/>
            <person name="Moore E."/>
        </authorList>
    </citation>
    <scope>NUCLEOTIDE SEQUENCE [LARGE SCALE GENOMIC DNA]</scope>
    <source>
        <strain evidence="2 3">CCUG 31170</strain>
    </source>
</reference>
<name>A0A1T0AWA9_9PAST</name>
<gene>
    <name evidence="2" type="ORF">B0188_09580</name>
</gene>
<sequence>MRKFIYFFLAFIALYVTILSGTLFAAILFYKENGDFILTSEEFLSPIKPAIYGLIIQIFVAKLLPSKNKGGKNDIKKR</sequence>
<evidence type="ECO:0000313" key="2">
    <source>
        <dbReference type="EMBL" id="OOS01661.1"/>
    </source>
</evidence>
<feature type="transmembrane region" description="Helical" evidence="1">
    <location>
        <begin position="7"/>
        <end position="30"/>
    </location>
</feature>
<dbReference type="Proteomes" id="UP000190023">
    <property type="component" value="Unassembled WGS sequence"/>
</dbReference>